<name>A0A840PW85_URETH</name>
<evidence type="ECO:0000313" key="2">
    <source>
        <dbReference type="EMBL" id="MBB5148428.1"/>
    </source>
</evidence>
<keyword evidence="3" id="KW-1185">Reference proteome</keyword>
<dbReference type="Proteomes" id="UP000557217">
    <property type="component" value="Unassembled WGS sequence"/>
</dbReference>
<dbReference type="GO" id="GO:0016740">
    <property type="term" value="F:transferase activity"/>
    <property type="evidence" value="ECO:0007669"/>
    <property type="project" value="UniProtKB-KW"/>
</dbReference>
<dbReference type="AlphaFoldDB" id="A0A840PW85"/>
<dbReference type="InterPro" id="IPR029044">
    <property type="entry name" value="Nucleotide-diphossugar_trans"/>
</dbReference>
<dbReference type="PANTHER" id="PTHR10859">
    <property type="entry name" value="GLYCOSYL TRANSFERASE"/>
    <property type="match status" value="1"/>
</dbReference>
<evidence type="ECO:0000313" key="3">
    <source>
        <dbReference type="Proteomes" id="UP000557217"/>
    </source>
</evidence>
<evidence type="ECO:0000259" key="1">
    <source>
        <dbReference type="Pfam" id="PF00535"/>
    </source>
</evidence>
<feature type="domain" description="Glycosyltransferase 2-like" evidence="1">
    <location>
        <begin position="5"/>
        <end position="142"/>
    </location>
</feature>
<dbReference type="InterPro" id="IPR001173">
    <property type="entry name" value="Glyco_trans_2-like"/>
</dbReference>
<dbReference type="PANTHER" id="PTHR10859:SF114">
    <property type="entry name" value="DOLICHOL-PHOSPHATE MANNOSYLTRANSFERASE"/>
    <property type="match status" value="1"/>
</dbReference>
<dbReference type="RefSeq" id="WP_016839060.1">
    <property type="nucleotide sequence ID" value="NZ_JAAXPW010000007.1"/>
</dbReference>
<protein>
    <submittedName>
        <fullName evidence="2">Glycosyltransferase involved in cell wall biosynthesis</fullName>
    </submittedName>
</protein>
<dbReference type="GO" id="GO:0006487">
    <property type="term" value="P:protein N-linked glycosylation"/>
    <property type="evidence" value="ECO:0007669"/>
    <property type="project" value="TreeGrafter"/>
</dbReference>
<dbReference type="EMBL" id="JACHGZ010000006">
    <property type="protein sequence ID" value="MBB5148428.1"/>
    <property type="molecule type" value="Genomic_DNA"/>
</dbReference>
<accession>A0A840PW85</accession>
<reference evidence="2 3" key="1">
    <citation type="submission" date="2020-08" db="EMBL/GenBank/DDBJ databases">
        <title>Genomic Encyclopedia of Type Strains, Phase IV (KMG-IV): sequencing the most valuable type-strain genomes for metagenomic binning, comparative biology and taxonomic classification.</title>
        <authorList>
            <person name="Goeker M."/>
        </authorList>
    </citation>
    <scope>NUCLEOTIDE SEQUENCE [LARGE SCALE GENOMIC DNA]</scope>
    <source>
        <strain evidence="2 3">DSM 10633</strain>
    </source>
</reference>
<organism evidence="2 3">
    <name type="scientific">Ureibacillus thermosphaericus</name>
    <dbReference type="NCBI Taxonomy" id="51173"/>
    <lineage>
        <taxon>Bacteria</taxon>
        <taxon>Bacillati</taxon>
        <taxon>Bacillota</taxon>
        <taxon>Bacilli</taxon>
        <taxon>Bacillales</taxon>
        <taxon>Caryophanaceae</taxon>
        <taxon>Ureibacillus</taxon>
    </lineage>
</organism>
<gene>
    <name evidence="2" type="ORF">HNR36_000814</name>
</gene>
<dbReference type="SUPFAM" id="SSF53448">
    <property type="entry name" value="Nucleotide-diphospho-sugar transferases"/>
    <property type="match status" value="1"/>
</dbReference>
<dbReference type="Pfam" id="PF00535">
    <property type="entry name" value="Glycos_transf_2"/>
    <property type="match status" value="1"/>
</dbReference>
<keyword evidence="2" id="KW-0808">Transferase</keyword>
<dbReference type="CDD" id="cd04179">
    <property type="entry name" value="DPM_DPG-synthase_like"/>
    <property type="match status" value="1"/>
</dbReference>
<proteinExistence type="predicted"/>
<sequence>MNKVCVIIPALNPTHDLIDYIYDLKSHNVSQIVVINDGSMTSCNAIFHQIGLIQNCTVLTHEKNKGKGRALKTAFQYVLKHCHVDGVITADADGQHSIEDVINIAELLSDVQDAILLGVRNFDQKNVPIRSYIGNKITSYLFTALFQIHLQDTQTGLRGIPIKILPSLLALEGERYEYEMNMLIAAAKKKIPIKQIPIQTIYINKNRSSYYHPIKDSLKIFTMIISGIFANKKLDEGEEHGI</sequence>
<comment type="caution">
    <text evidence="2">The sequence shown here is derived from an EMBL/GenBank/DDBJ whole genome shotgun (WGS) entry which is preliminary data.</text>
</comment>
<dbReference type="Gene3D" id="3.90.550.10">
    <property type="entry name" value="Spore Coat Polysaccharide Biosynthesis Protein SpsA, Chain A"/>
    <property type="match status" value="1"/>
</dbReference>